<organism evidence="1 2">
    <name type="scientific">Pseudoalteromonas rubra</name>
    <dbReference type="NCBI Taxonomy" id="43658"/>
    <lineage>
        <taxon>Bacteria</taxon>
        <taxon>Pseudomonadati</taxon>
        <taxon>Pseudomonadota</taxon>
        <taxon>Gammaproteobacteria</taxon>
        <taxon>Alteromonadales</taxon>
        <taxon>Pseudoalteromonadaceae</taxon>
        <taxon>Pseudoalteromonas</taxon>
    </lineage>
</organism>
<reference evidence="1 2" key="1">
    <citation type="journal article" date="2015" name="BMC Genomics">
        <title>Genome mining reveals unlocked bioactive potential of marine Gram-negative bacteria.</title>
        <authorList>
            <person name="Machado H."/>
            <person name="Sonnenschein E.C."/>
            <person name="Melchiorsen J."/>
            <person name="Gram L."/>
        </authorList>
    </citation>
    <scope>NUCLEOTIDE SEQUENCE [LARGE SCALE GENOMIC DNA]</scope>
    <source>
        <strain evidence="1 2">S2471</strain>
    </source>
</reference>
<name>A0A0F4QMT1_9GAMM</name>
<dbReference type="OrthoDB" id="420194at2"/>
<evidence type="ECO:0008006" key="3">
    <source>
        <dbReference type="Google" id="ProtNLM"/>
    </source>
</evidence>
<comment type="caution">
    <text evidence="1">The sequence shown here is derived from an EMBL/GenBank/DDBJ whole genome shotgun (WGS) entry which is preliminary data.</text>
</comment>
<dbReference type="EMBL" id="JXYA01000022">
    <property type="protein sequence ID" value="KJZ09008.1"/>
    <property type="molecule type" value="Genomic_DNA"/>
</dbReference>
<keyword evidence="2" id="KW-1185">Reference proteome</keyword>
<dbReference type="RefSeq" id="WP_046005011.1">
    <property type="nucleotide sequence ID" value="NZ_JXYA01000022.1"/>
</dbReference>
<dbReference type="AlphaFoldDB" id="A0A0F4QMT1"/>
<proteinExistence type="predicted"/>
<dbReference type="PATRIC" id="fig|43658.5.peg.2310"/>
<gene>
    <name evidence="1" type="ORF">TW77_10915</name>
</gene>
<accession>A0A0F4QMT1</accession>
<dbReference type="Gene3D" id="2.60.120.620">
    <property type="entry name" value="q2cbj1_9rhob like domain"/>
    <property type="match status" value="1"/>
</dbReference>
<protein>
    <recommendedName>
        <fullName evidence="3">Prolyl 4-hydroxylase alpha subunit Fe(2+) 2OG dioxygenase domain-containing protein</fullName>
    </recommendedName>
</protein>
<evidence type="ECO:0000313" key="2">
    <source>
        <dbReference type="Proteomes" id="UP000033452"/>
    </source>
</evidence>
<evidence type="ECO:0000313" key="1">
    <source>
        <dbReference type="EMBL" id="KJZ09008.1"/>
    </source>
</evidence>
<dbReference type="Proteomes" id="UP000033452">
    <property type="component" value="Unassembled WGS sequence"/>
</dbReference>
<sequence length="273" mass="31757">MTQNTQSNLSVLQNVTKADVRLEPFPHIVIKDALPKELFEKLYSTMPSLTKVSKGQELESNERYIYSPQDFKQDEEVDNLWREFVSYHSSPEFFYEFLDLFEEYILDITPGIRDKVDSLRDANIGRHRLDSFDAKDILLDCSLNIYSPVFGKPSSFRGPHIDKPHFIFGGLLYMRDPEDRSKGGDLDIYKYKGSDHKFHFAENHPELRGIRYDIEDKYVEKVDTVKYDQNVLVMYPINPLALHGVSTREITPYQRTMVGMSASLENGFFTLET</sequence>